<comment type="similarity">
    <text evidence="2">Belongs to the bacterial solute-binding protein 8 family.</text>
</comment>
<dbReference type="GO" id="GO:1901678">
    <property type="term" value="P:iron coordination entity transport"/>
    <property type="evidence" value="ECO:0007669"/>
    <property type="project" value="UniProtKB-ARBA"/>
</dbReference>
<evidence type="ECO:0000256" key="3">
    <source>
        <dbReference type="ARBA" id="ARBA00022448"/>
    </source>
</evidence>
<feature type="signal peptide" evidence="5">
    <location>
        <begin position="1"/>
        <end position="23"/>
    </location>
</feature>
<comment type="subcellular location">
    <subcellularLocation>
        <location evidence="1">Cell envelope</location>
    </subcellularLocation>
</comment>
<proteinExistence type="inferred from homology"/>
<evidence type="ECO:0000313" key="7">
    <source>
        <dbReference type="EMBL" id="AIG25348.1"/>
    </source>
</evidence>
<dbReference type="PANTHER" id="PTHR30532">
    <property type="entry name" value="IRON III DICITRATE-BINDING PERIPLASMIC PROTEIN"/>
    <property type="match status" value="1"/>
</dbReference>
<dbReference type="PROSITE" id="PS50983">
    <property type="entry name" value="FE_B12_PBP"/>
    <property type="match status" value="1"/>
</dbReference>
<keyword evidence="7" id="KW-0449">Lipoprotein</keyword>
<evidence type="ECO:0000256" key="2">
    <source>
        <dbReference type="ARBA" id="ARBA00008814"/>
    </source>
</evidence>
<gene>
    <name evidence="7" type="primary">yfiY_3</name>
    <name evidence="7" type="ORF">BRLA_c010080</name>
</gene>
<dbReference type="SUPFAM" id="SSF53807">
    <property type="entry name" value="Helical backbone' metal receptor"/>
    <property type="match status" value="1"/>
</dbReference>
<evidence type="ECO:0000256" key="4">
    <source>
        <dbReference type="ARBA" id="ARBA00022729"/>
    </source>
</evidence>
<protein>
    <submittedName>
        <fullName evidence="7">Putative siderophore-binding lipoprotein YfiY</fullName>
    </submittedName>
</protein>
<dbReference type="RefSeq" id="WP_236867757.1">
    <property type="nucleotide sequence ID" value="NZ_CP007806.1"/>
</dbReference>
<dbReference type="InterPro" id="IPR002491">
    <property type="entry name" value="ABC_transptr_periplasmic_BD"/>
</dbReference>
<dbReference type="Pfam" id="PF01497">
    <property type="entry name" value="Peripla_BP_2"/>
    <property type="match status" value="1"/>
</dbReference>
<dbReference type="InterPro" id="IPR051313">
    <property type="entry name" value="Bact_iron-sidero_bind"/>
</dbReference>
<name>A0A075R2B4_BRELA</name>
<dbReference type="eggNOG" id="COG0614">
    <property type="taxonomic scope" value="Bacteria"/>
</dbReference>
<dbReference type="STRING" id="1042163.BRLA_c010080"/>
<dbReference type="CDD" id="cd01146">
    <property type="entry name" value="FhuD"/>
    <property type="match status" value="1"/>
</dbReference>
<keyword evidence="3" id="KW-0813">Transport</keyword>
<dbReference type="AlphaFoldDB" id="A0A075R2B4"/>
<dbReference type="EMBL" id="CP007806">
    <property type="protein sequence ID" value="AIG25348.1"/>
    <property type="molecule type" value="Genomic_DNA"/>
</dbReference>
<dbReference type="PANTHER" id="PTHR30532:SF21">
    <property type="entry name" value="SIDEROPHORE-BINDING LIPOPROTEIN YFIY-RELATED"/>
    <property type="match status" value="1"/>
</dbReference>
<evidence type="ECO:0000313" key="8">
    <source>
        <dbReference type="Proteomes" id="UP000005850"/>
    </source>
</evidence>
<keyword evidence="8" id="KW-1185">Reference proteome</keyword>
<dbReference type="Gene3D" id="3.40.50.1980">
    <property type="entry name" value="Nitrogenase molybdenum iron protein domain"/>
    <property type="match status" value="2"/>
</dbReference>
<sequence length="321" mass="35783">MRQTQKRWSAMLLIMLVVVVLSACGKPAAEGGTQQEGADKQATEQARTITHMKGERVFEKAPERIVVLDTQYLDQLTALGQRVAGSAVATNEATPFPAYLVDKIGDVTQIGSSSGVNLEAVLALNPDVIICTEFQNEIYDALDKIAPTLMFERNEDWQKTIVTLGQLLHKEKKAEQVINDYNKKVASLKADLAKKMGDETVAMIRPRDKQIRIHTTAHRTSQILYQDLGLKAPAMVLDDKNTSAMINLEVMPELNADHLFVLTDNQYQQLTEEFAQTAVWKSLKPVQNKQVYTVNTTTWIVYYGPLAINRIVDEIAASLLP</sequence>
<organism evidence="7 8">
    <name type="scientific">Brevibacillus laterosporus LMG 15441</name>
    <dbReference type="NCBI Taxonomy" id="1042163"/>
    <lineage>
        <taxon>Bacteria</taxon>
        <taxon>Bacillati</taxon>
        <taxon>Bacillota</taxon>
        <taxon>Bacilli</taxon>
        <taxon>Bacillales</taxon>
        <taxon>Paenibacillaceae</taxon>
        <taxon>Brevibacillus</taxon>
    </lineage>
</organism>
<evidence type="ECO:0000256" key="1">
    <source>
        <dbReference type="ARBA" id="ARBA00004196"/>
    </source>
</evidence>
<feature type="chain" id="PRO_5039671683" evidence="5">
    <location>
        <begin position="24"/>
        <end position="321"/>
    </location>
</feature>
<accession>A0A075R2B4</accession>
<dbReference type="KEGG" id="blr:BRLA_c010080"/>
<feature type="domain" description="Fe/B12 periplasmic-binding" evidence="6">
    <location>
        <begin position="64"/>
        <end position="321"/>
    </location>
</feature>
<dbReference type="Proteomes" id="UP000005850">
    <property type="component" value="Chromosome"/>
</dbReference>
<reference evidence="7 8" key="1">
    <citation type="journal article" date="2011" name="J. Bacteriol.">
        <title>Genome sequence of Brevibacillus laterosporus LMG 15441, a pathogen of invertebrates.</title>
        <authorList>
            <person name="Djukic M."/>
            <person name="Poehlein A."/>
            <person name="Thurmer A."/>
            <person name="Daniel R."/>
        </authorList>
    </citation>
    <scope>NUCLEOTIDE SEQUENCE [LARGE SCALE GENOMIC DNA]</scope>
    <source>
        <strain evidence="7 8">LMG 15441</strain>
    </source>
</reference>
<keyword evidence="4 5" id="KW-0732">Signal</keyword>
<evidence type="ECO:0000259" key="6">
    <source>
        <dbReference type="PROSITE" id="PS50983"/>
    </source>
</evidence>
<evidence type="ECO:0000256" key="5">
    <source>
        <dbReference type="SAM" id="SignalP"/>
    </source>
</evidence>
<dbReference type="HOGENOM" id="CLU_038034_0_1_9"/>
<dbReference type="GO" id="GO:0030288">
    <property type="term" value="C:outer membrane-bounded periplasmic space"/>
    <property type="evidence" value="ECO:0007669"/>
    <property type="project" value="TreeGrafter"/>
</dbReference>
<dbReference type="PROSITE" id="PS51257">
    <property type="entry name" value="PROKAR_LIPOPROTEIN"/>
    <property type="match status" value="1"/>
</dbReference>